<accession>A4BNH5</accession>
<feature type="transmembrane region" description="Helical" evidence="3">
    <location>
        <begin position="378"/>
        <end position="401"/>
    </location>
</feature>
<keyword evidence="5" id="KW-1185">Reference proteome</keyword>
<dbReference type="eggNOG" id="COG0457">
    <property type="taxonomic scope" value="Bacteria"/>
</dbReference>
<dbReference type="AlphaFoldDB" id="A4BNH5"/>
<feature type="transmembrane region" description="Helical" evidence="3">
    <location>
        <begin position="7"/>
        <end position="24"/>
    </location>
</feature>
<comment type="caution">
    <text evidence="4">The sequence shown here is derived from an EMBL/GenBank/DDBJ whole genome shotgun (WGS) entry which is preliminary data.</text>
</comment>
<dbReference type="RefSeq" id="WP_005002106.1">
    <property type="nucleotide sequence ID" value="NZ_CH672427.1"/>
</dbReference>
<feature type="transmembrane region" description="Helical" evidence="3">
    <location>
        <begin position="147"/>
        <end position="169"/>
    </location>
</feature>
<dbReference type="PANTHER" id="PTHR44227:SF3">
    <property type="entry name" value="PROTEIN O-MANNOSYL-TRANSFERASE TMTC4"/>
    <property type="match status" value="1"/>
</dbReference>
<feature type="transmembrane region" description="Helical" evidence="3">
    <location>
        <begin position="433"/>
        <end position="451"/>
    </location>
</feature>
<feature type="transmembrane region" description="Helical" evidence="3">
    <location>
        <begin position="204"/>
        <end position="221"/>
    </location>
</feature>
<dbReference type="HOGENOM" id="CLU_011615_3_0_6"/>
<evidence type="ECO:0000256" key="3">
    <source>
        <dbReference type="SAM" id="Phobius"/>
    </source>
</evidence>
<sequence length="711" mass="79040">MPTTDTLVRAALFSALLALAWLVYAPGLHGPFLFDDYANLPALGDYGTINNTERLISYLTSGIAGPTGRPLALLSFLIDDNKWPTSPEAFKYTSTLLHLLNGVLLIWLSTRLAQALGHTRKHAEWIGLLAGGLWLLHPFWVSTTLYIVQRMTLLCATFVLGGLLAYVHGRQRLLAGTRQRAYLWMSGGIVFGTTLAVLSKESGALLPLFALLIEWLVFSRAEEKTVRETPIYLSHRRRPMSSFLLFLGSGFGRNGKKAINQSCHSMSDSTFRWWRTIFLIAPTILLLAYLVHQTPGAITGAAHSRDFTLAQRLLTEPRIVLTYIKHLFLPEPYTAGLFQDSITVSTNLVRPWTTFPAMAVIAGLLFLGWKVRRRYPSLALAIFFFFAGHLIESTVVALELYFEHRSYTPALFIFLPLSIWIVTAAAPAPKLRIELAVMLLVVISSLTWLRADLWGNAAQQGLMWAQKNPDSPRAQTYAALILEQKGSYETAQGILNKASEKHPDSVMIELNRLSLACNINRVKQEEVMQAAEALRTDKRTERLAYQIINKFIQKLDRQPCTGLGTAQIERLILAALANPALARSDGSRQSMLNLYGLLALKTGHPETAAQRFIQALQVKPRPGAALTEAAQMGSAGHPCMGLAILAEYHAASTHQSARLGFSMVSLHRWWLQRSKYYSSEFDRISRLLRQDALKSGGSCAQASLATTRRAQ</sequence>
<evidence type="ECO:0000256" key="2">
    <source>
        <dbReference type="ARBA" id="ARBA00022803"/>
    </source>
</evidence>
<dbReference type="Gene3D" id="1.25.40.10">
    <property type="entry name" value="Tetratricopeptide repeat domain"/>
    <property type="match status" value="1"/>
</dbReference>
<dbReference type="SUPFAM" id="SSF48452">
    <property type="entry name" value="TPR-like"/>
    <property type="match status" value="1"/>
</dbReference>
<dbReference type="EMBL" id="AAOF01000002">
    <property type="protein sequence ID" value="EAR22774.1"/>
    <property type="molecule type" value="Genomic_DNA"/>
</dbReference>
<gene>
    <name evidence="4" type="ORF">NB231_09988</name>
</gene>
<keyword evidence="3" id="KW-0472">Membrane</keyword>
<organism evidence="4 5">
    <name type="scientific">Nitrococcus mobilis Nb-231</name>
    <dbReference type="NCBI Taxonomy" id="314278"/>
    <lineage>
        <taxon>Bacteria</taxon>
        <taxon>Pseudomonadati</taxon>
        <taxon>Pseudomonadota</taxon>
        <taxon>Gammaproteobacteria</taxon>
        <taxon>Chromatiales</taxon>
        <taxon>Ectothiorhodospiraceae</taxon>
        <taxon>Nitrococcus</taxon>
    </lineage>
</organism>
<dbReference type="InterPro" id="IPR011990">
    <property type="entry name" value="TPR-like_helical_dom_sf"/>
</dbReference>
<keyword evidence="2" id="KW-0802">TPR repeat</keyword>
<dbReference type="Proteomes" id="UP000003374">
    <property type="component" value="Unassembled WGS sequence"/>
</dbReference>
<protein>
    <recommendedName>
        <fullName evidence="6">Tetratricopeptide repeat protein</fullName>
    </recommendedName>
</protein>
<dbReference type="OrthoDB" id="8566379at2"/>
<feature type="transmembrane region" description="Helical" evidence="3">
    <location>
        <begin position="122"/>
        <end position="141"/>
    </location>
</feature>
<evidence type="ECO:0000256" key="1">
    <source>
        <dbReference type="ARBA" id="ARBA00022737"/>
    </source>
</evidence>
<feature type="transmembrane region" description="Helical" evidence="3">
    <location>
        <begin position="352"/>
        <end position="371"/>
    </location>
</feature>
<feature type="transmembrane region" description="Helical" evidence="3">
    <location>
        <begin position="407"/>
        <end position="426"/>
    </location>
</feature>
<dbReference type="STRING" id="314278.NB231_09988"/>
<keyword evidence="3" id="KW-1133">Transmembrane helix</keyword>
<feature type="transmembrane region" description="Helical" evidence="3">
    <location>
        <begin position="273"/>
        <end position="291"/>
    </location>
</feature>
<reference evidence="4 5" key="1">
    <citation type="submission" date="2006-02" db="EMBL/GenBank/DDBJ databases">
        <authorList>
            <person name="Waterbury J."/>
            <person name="Ferriera S."/>
            <person name="Johnson J."/>
            <person name="Kravitz S."/>
            <person name="Halpern A."/>
            <person name="Remington K."/>
            <person name="Beeson K."/>
            <person name="Tran B."/>
            <person name="Rogers Y.-H."/>
            <person name="Friedman R."/>
            <person name="Venter J.C."/>
        </authorList>
    </citation>
    <scope>NUCLEOTIDE SEQUENCE [LARGE SCALE GENOMIC DNA]</scope>
    <source>
        <strain evidence="4 5">Nb-231</strain>
    </source>
</reference>
<feature type="transmembrane region" description="Helical" evidence="3">
    <location>
        <begin position="89"/>
        <end position="110"/>
    </location>
</feature>
<keyword evidence="3" id="KW-0812">Transmembrane</keyword>
<evidence type="ECO:0008006" key="6">
    <source>
        <dbReference type="Google" id="ProtNLM"/>
    </source>
</evidence>
<evidence type="ECO:0000313" key="4">
    <source>
        <dbReference type="EMBL" id="EAR22774.1"/>
    </source>
</evidence>
<dbReference type="InterPro" id="IPR052346">
    <property type="entry name" value="O-mannosyl-transferase_TMTC"/>
</dbReference>
<proteinExistence type="predicted"/>
<feature type="transmembrane region" description="Helical" evidence="3">
    <location>
        <begin position="181"/>
        <end position="198"/>
    </location>
</feature>
<evidence type="ECO:0000313" key="5">
    <source>
        <dbReference type="Proteomes" id="UP000003374"/>
    </source>
</evidence>
<keyword evidence="1" id="KW-0677">Repeat</keyword>
<dbReference type="PANTHER" id="PTHR44227">
    <property type="match status" value="1"/>
</dbReference>
<name>A4BNH5_9GAMM</name>